<protein>
    <recommendedName>
        <fullName evidence="4">PXPV repeat-containing protein</fullName>
    </recommendedName>
</protein>
<reference evidence="3" key="1">
    <citation type="submission" date="2016-10" db="EMBL/GenBank/DDBJ databases">
        <authorList>
            <person name="Varghese N."/>
            <person name="Submissions S."/>
        </authorList>
    </citation>
    <scope>NUCLEOTIDE SEQUENCE [LARGE SCALE GENOMIC DNA]</scope>
    <source>
        <strain evidence="3">DSM 1565</strain>
    </source>
</reference>
<dbReference type="AlphaFoldDB" id="A0A1I7NG74"/>
<keyword evidence="1" id="KW-0732">Signal</keyword>
<feature type="chain" id="PRO_5011522379" description="PXPV repeat-containing protein" evidence="1">
    <location>
        <begin position="24"/>
        <end position="118"/>
    </location>
</feature>
<evidence type="ECO:0000256" key="1">
    <source>
        <dbReference type="SAM" id="SignalP"/>
    </source>
</evidence>
<gene>
    <name evidence="2" type="ORF">SAMN04488557_2073</name>
</gene>
<dbReference type="Proteomes" id="UP000199423">
    <property type="component" value="Unassembled WGS sequence"/>
</dbReference>
<sequence length="118" mass="13677">MRNLIYALPVLALAAFTPHASKAADFGGECCEGRPAVVEGPPVYRDYYEDEPVYYGRPYYGPAYYGYYAPRYYRPFPYHAGYYPYRWGPGPRWYGRRGGWGGWHGGYGHRFGGHRGWR</sequence>
<organism evidence="2 3">
    <name type="scientific">Hyphomicrobium facile</name>
    <dbReference type="NCBI Taxonomy" id="51670"/>
    <lineage>
        <taxon>Bacteria</taxon>
        <taxon>Pseudomonadati</taxon>
        <taxon>Pseudomonadota</taxon>
        <taxon>Alphaproteobacteria</taxon>
        <taxon>Hyphomicrobiales</taxon>
        <taxon>Hyphomicrobiaceae</taxon>
        <taxon>Hyphomicrobium</taxon>
    </lineage>
</organism>
<feature type="signal peptide" evidence="1">
    <location>
        <begin position="1"/>
        <end position="23"/>
    </location>
</feature>
<evidence type="ECO:0000313" key="3">
    <source>
        <dbReference type="Proteomes" id="UP000199423"/>
    </source>
</evidence>
<name>A0A1I7NG74_9HYPH</name>
<accession>A0A1I7NG74</accession>
<evidence type="ECO:0008006" key="4">
    <source>
        <dbReference type="Google" id="ProtNLM"/>
    </source>
</evidence>
<dbReference type="RefSeq" id="WP_092867608.1">
    <property type="nucleotide sequence ID" value="NZ_FPCH01000002.1"/>
</dbReference>
<dbReference type="EMBL" id="FPCH01000002">
    <property type="protein sequence ID" value="SFV33677.1"/>
    <property type="molecule type" value="Genomic_DNA"/>
</dbReference>
<evidence type="ECO:0000313" key="2">
    <source>
        <dbReference type="EMBL" id="SFV33677.1"/>
    </source>
</evidence>
<keyword evidence="3" id="KW-1185">Reference proteome</keyword>
<proteinExistence type="predicted"/>